<reference evidence="5" key="1">
    <citation type="submission" date="2021-02" db="EMBL/GenBank/DDBJ databases">
        <authorList>
            <person name="Dougan E. K."/>
            <person name="Rhodes N."/>
            <person name="Thang M."/>
            <person name="Chan C."/>
        </authorList>
    </citation>
    <scope>NUCLEOTIDE SEQUENCE</scope>
</reference>
<comment type="caution">
    <text evidence="5">The sequence shown here is derived from an EMBL/GenBank/DDBJ whole genome shotgun (WGS) entry which is preliminary data.</text>
</comment>
<feature type="domain" description="Potassium channel" evidence="4">
    <location>
        <begin position="689"/>
        <end position="766"/>
    </location>
</feature>
<feature type="transmembrane region" description="Helical" evidence="3">
    <location>
        <begin position="557"/>
        <end position="581"/>
    </location>
</feature>
<dbReference type="AlphaFoldDB" id="A0A813H7M8"/>
<dbReference type="InterPro" id="IPR038835">
    <property type="entry name" value="Giardin_beta-like"/>
</dbReference>
<dbReference type="InterPro" id="IPR013099">
    <property type="entry name" value="K_chnl_dom"/>
</dbReference>
<feature type="region of interest" description="Disordered" evidence="2">
    <location>
        <begin position="1"/>
        <end position="53"/>
    </location>
</feature>
<keyword evidence="3" id="KW-0472">Membrane</keyword>
<dbReference type="SUPFAM" id="SSF47473">
    <property type="entry name" value="EF-hand"/>
    <property type="match status" value="1"/>
</dbReference>
<keyword evidence="3" id="KW-1133">Transmembrane helix</keyword>
<evidence type="ECO:0000259" key="4">
    <source>
        <dbReference type="Pfam" id="PF07885"/>
    </source>
</evidence>
<evidence type="ECO:0000256" key="1">
    <source>
        <dbReference type="SAM" id="Coils"/>
    </source>
</evidence>
<evidence type="ECO:0000313" key="6">
    <source>
        <dbReference type="Proteomes" id="UP000626109"/>
    </source>
</evidence>
<proteinExistence type="predicted"/>
<dbReference type="PANTHER" id="PTHR37027">
    <property type="entry name" value="KDE4"/>
    <property type="match status" value="1"/>
</dbReference>
<feature type="non-terminal residue" evidence="5">
    <location>
        <position position="1"/>
    </location>
</feature>
<accession>A0A813H7M8</accession>
<dbReference type="SUPFAM" id="SSF81324">
    <property type="entry name" value="Voltage-gated potassium channels"/>
    <property type="match status" value="2"/>
</dbReference>
<dbReference type="Gene3D" id="1.10.287.70">
    <property type="match status" value="2"/>
</dbReference>
<dbReference type="Proteomes" id="UP000626109">
    <property type="component" value="Unassembled WGS sequence"/>
</dbReference>
<feature type="transmembrane region" description="Helical" evidence="3">
    <location>
        <begin position="493"/>
        <end position="512"/>
    </location>
</feature>
<keyword evidence="1" id="KW-0175">Coiled coil</keyword>
<dbReference type="Pfam" id="PF07885">
    <property type="entry name" value="Ion_trans_2"/>
    <property type="match status" value="2"/>
</dbReference>
<keyword evidence="3" id="KW-0812">Transmembrane</keyword>
<name>A0A813H7M8_POLGL</name>
<dbReference type="SUPFAM" id="SSF57997">
    <property type="entry name" value="Tropomyosin"/>
    <property type="match status" value="1"/>
</dbReference>
<evidence type="ECO:0000313" key="5">
    <source>
        <dbReference type="EMBL" id="CAE8633676.1"/>
    </source>
</evidence>
<feature type="compositionally biased region" description="Basic and acidic residues" evidence="2">
    <location>
        <begin position="1"/>
        <end position="18"/>
    </location>
</feature>
<feature type="transmembrane region" description="Helical" evidence="3">
    <location>
        <begin position="519"/>
        <end position="537"/>
    </location>
</feature>
<evidence type="ECO:0000256" key="2">
    <source>
        <dbReference type="SAM" id="MobiDB-lite"/>
    </source>
</evidence>
<dbReference type="EMBL" id="CAJNNW010000997">
    <property type="protein sequence ID" value="CAE8633676.1"/>
    <property type="molecule type" value="Genomic_DNA"/>
</dbReference>
<feature type="coiled-coil region" evidence="1">
    <location>
        <begin position="1003"/>
        <end position="1079"/>
    </location>
</feature>
<dbReference type="InterPro" id="IPR011992">
    <property type="entry name" value="EF-hand-dom_pair"/>
</dbReference>
<feature type="domain" description="Potassium channel" evidence="4">
    <location>
        <begin position="500"/>
        <end position="574"/>
    </location>
</feature>
<evidence type="ECO:0000256" key="3">
    <source>
        <dbReference type="SAM" id="Phobius"/>
    </source>
</evidence>
<feature type="transmembrane region" description="Helical" evidence="3">
    <location>
        <begin position="740"/>
        <end position="761"/>
    </location>
</feature>
<dbReference type="PANTHER" id="PTHR37027:SF2">
    <property type="entry name" value="CHROMOSOME UNDETERMINED SCAFFOLD_148, WHOLE GENOME SHOTGUN SEQUENCE"/>
    <property type="match status" value="1"/>
</dbReference>
<sequence length="1253" mass="136471">PESASRDRRSSPLGERLRALVPPASGPAAEPVTVLPSSSSSSPGHIRFQAGFDGNGRSASPCLAAAAATASQQIKQTPREVEQMVTFLDQRVTQLSEVEGARLRMLADQVQRLQEGLQSMKVAREIQSERRQKELKVVESNVLLDLEKSGTARQETEAKFQEMMDRALAESQKGVLEEHARRETVHDEYAREIGDEVTRLALLLEEQRSVRLEYGERIVGSLEAEFQKVHDAVLAEQRLRFEAEGTMLRMVEDVCARLRGEIQRERGQREAVQGKLLGLLEETCGRIEVSISVPAFVCVRCPVSISGLPMICFEAPHVFISPFILCFLHGENIFRGEGSYKVPPASEVIGACMASSPSWEPLQQRATEPVAGTALTPEPLRRNASPPANLRVFLDKLGRRRKTVRCTARCRRIILSSLRQLGGKQLLATGRLSHSQLKEVLRSPPAGVPTSTLRELVDVARAYDGLGDGCVDLEELIDGALQIEPGLCSRFRLVLPLTALLVWPFIGSAVYCSVSGWSFLDGIYFSIMTLSTVGAGGGLSSSGTTYPETEGLKVFTAIYLLVGIGLVTWSFVALLTSALLAHESRLWSLLSPRDNADLLADDGLGMQSSGPALEELFCSSSPLPAVVGAASLVRSSAVASGDGDGDASTSLAASSKQRRSCLQQQTALLRTWMAARAWELSLAACLLIVLVLILIGTLLGIYTSSEASFADALCWAVLTCLTAGYGEMTPAIGDDLETDVGRGLTMGFVLLAVSGVVGVLLKIGSLCLQVRTAKLEARLEARCLPLDLLIDLDANDVGVSRLEFVCAALMASDRVSAHDLWRLLELFRRLDSSRTGFLRQSDLGRLCREGHPGESNSLNLTAASASLAPALAALDLGYSNFGSVSDVSPPFDRTSALSLDGRGRSVRFDGASNSEVQELHAEPVSAEQLVQNDQAGQWLEARLSPLVDELYHDAVTVRRQLDEKDSEVLAVLHAKGVSEQALSQALAERQGLHGEVVLLQQIQTELESKVQEEKRKRATAESKAQELQQRIFDLEGKLQDTERARREAERKLKGKSENLAEALDKTRSLERRAQDAEQSAADCGSILQEQQQKLSLQSEARVNEVKLMCAEVDMQRQGELRMALLELQALSQGQHALRSDVKSRMQPIAIPTGTIPTGNSSLYNYNASLNDSCGSTVPLRIRSGQQPWEVWERSSSNLNRGAENAFAESGAGGYSSLLHSKPAFLLSGKVQQQAEFLDTQARHFEERRRDHNG</sequence>
<gene>
    <name evidence="5" type="ORF">PGLA2088_LOCUS1297</name>
</gene>
<feature type="transmembrane region" description="Helical" evidence="3">
    <location>
        <begin position="680"/>
        <end position="702"/>
    </location>
</feature>
<protein>
    <recommendedName>
        <fullName evidence="4">Potassium channel domain-containing protein</fullName>
    </recommendedName>
</protein>
<organism evidence="5 6">
    <name type="scientific">Polarella glacialis</name>
    <name type="common">Dinoflagellate</name>
    <dbReference type="NCBI Taxonomy" id="89957"/>
    <lineage>
        <taxon>Eukaryota</taxon>
        <taxon>Sar</taxon>
        <taxon>Alveolata</taxon>
        <taxon>Dinophyceae</taxon>
        <taxon>Suessiales</taxon>
        <taxon>Suessiaceae</taxon>
        <taxon>Polarella</taxon>
    </lineage>
</organism>